<dbReference type="NCBIfam" id="TIGR00177">
    <property type="entry name" value="molyb_syn"/>
    <property type="match status" value="1"/>
</dbReference>
<dbReference type="InterPro" id="IPR038987">
    <property type="entry name" value="MoeA-like"/>
</dbReference>
<comment type="function">
    <text evidence="1">Catalyzes two steps in the biosynthesis of the molybdenum cofactor. In the first step, molybdopterin is adenylated. Subsequently, molybdate is inserted into adenylated molybdopterin and AMP is released.</text>
</comment>
<comment type="caution">
    <text evidence="4">The sequence shown here is derived from an EMBL/GenBank/DDBJ whole genome shotgun (WGS) entry which is preliminary data.</text>
</comment>
<dbReference type="InterPro" id="IPR001453">
    <property type="entry name" value="MoaB/Mog_dom"/>
</dbReference>
<comment type="cofactor">
    <cofactor evidence="1">
        <name>Mg(2+)</name>
        <dbReference type="ChEBI" id="CHEBI:18420"/>
    </cofactor>
</comment>
<feature type="region of interest" description="Disordered" evidence="2">
    <location>
        <begin position="270"/>
        <end position="342"/>
    </location>
</feature>
<dbReference type="CDD" id="cd00887">
    <property type="entry name" value="MoeA"/>
    <property type="match status" value="1"/>
</dbReference>
<accession>A0ABN9URV8</accession>
<evidence type="ECO:0000256" key="2">
    <source>
        <dbReference type="SAM" id="MobiDB-lite"/>
    </source>
</evidence>
<gene>
    <name evidence="4" type="ORF">PCOR1329_LOCUS50519</name>
</gene>
<keyword evidence="1" id="KW-0501">Molybdenum cofactor biosynthesis</keyword>
<protein>
    <recommendedName>
        <fullName evidence="3">MoaB/Mog domain-containing protein</fullName>
    </recommendedName>
</protein>
<keyword evidence="1" id="KW-0479">Metal-binding</keyword>
<dbReference type="Proteomes" id="UP001189429">
    <property type="component" value="Unassembled WGS sequence"/>
</dbReference>
<dbReference type="PANTHER" id="PTHR10192">
    <property type="entry name" value="MOLYBDOPTERIN BIOSYNTHESIS PROTEIN"/>
    <property type="match status" value="1"/>
</dbReference>
<evidence type="ECO:0000313" key="4">
    <source>
        <dbReference type="EMBL" id="CAK0861995.1"/>
    </source>
</evidence>
<dbReference type="EMBL" id="CAUYUJ010016115">
    <property type="protein sequence ID" value="CAK0861995.1"/>
    <property type="molecule type" value="Genomic_DNA"/>
</dbReference>
<evidence type="ECO:0000259" key="3">
    <source>
        <dbReference type="SMART" id="SM00852"/>
    </source>
</evidence>
<evidence type="ECO:0000313" key="5">
    <source>
        <dbReference type="Proteomes" id="UP001189429"/>
    </source>
</evidence>
<sequence length="398" mass="41505">VEVYPRARLAILSTGDELVDLAAGAARDERRGQIVDCNRPMLRALAAEAGAEPVDLGICGDEPGALRERLAAALRSADVVVTSGGVSRGSKDHMKALLAELGQVHFGEMCMKPGKPTTFATVPLAADGPGAAEGPGRPRLVFALPGNPVSCFVTFKLLVAPAIQRLQGWPAGAPLYPRVDAELAQDVEMDPQRPEYHRAVARWDGGRVLAESTGFQRSSRVASVCGANCLLEIPSQKGSLARGTVVKALLLPGAGGGCLAAGPPPGALGRPLAERAAGARRAARRPARGRAWRRRAPRGRAGRPAGRRRPGRQPGRARGGRRGREPAGCPRGEWSDDSDASRPPRRLILVLGGGGLGGRAAAAAQAVRGALHRDAPGVADALLREGLRQSPLAMLEDS</sequence>
<organism evidence="4 5">
    <name type="scientific">Prorocentrum cordatum</name>
    <dbReference type="NCBI Taxonomy" id="2364126"/>
    <lineage>
        <taxon>Eukaryota</taxon>
        <taxon>Sar</taxon>
        <taxon>Alveolata</taxon>
        <taxon>Dinophyceae</taxon>
        <taxon>Prorocentrales</taxon>
        <taxon>Prorocentraceae</taxon>
        <taxon>Prorocentrum</taxon>
    </lineage>
</organism>
<dbReference type="InterPro" id="IPR005111">
    <property type="entry name" value="MoeA_C_domain_IV"/>
</dbReference>
<dbReference type="SMART" id="SM00852">
    <property type="entry name" value="MoCF_biosynth"/>
    <property type="match status" value="1"/>
</dbReference>
<comment type="pathway">
    <text evidence="1">Cofactor biosynthesis; molybdopterin biosynthesis.</text>
</comment>
<reference evidence="4" key="1">
    <citation type="submission" date="2023-10" db="EMBL/GenBank/DDBJ databases">
        <authorList>
            <person name="Chen Y."/>
            <person name="Shah S."/>
            <person name="Dougan E. K."/>
            <person name="Thang M."/>
            <person name="Chan C."/>
        </authorList>
    </citation>
    <scope>NUCLEOTIDE SEQUENCE [LARGE SCALE GENOMIC DNA]</scope>
</reference>
<comment type="catalytic activity">
    <reaction evidence="1">
        <text>molybdopterin + ATP + H(+) = adenylyl-molybdopterin + diphosphate</text>
        <dbReference type="Rhea" id="RHEA:31331"/>
        <dbReference type="ChEBI" id="CHEBI:15378"/>
        <dbReference type="ChEBI" id="CHEBI:30616"/>
        <dbReference type="ChEBI" id="CHEBI:33019"/>
        <dbReference type="ChEBI" id="CHEBI:58698"/>
        <dbReference type="ChEBI" id="CHEBI:62727"/>
    </reaction>
</comment>
<feature type="compositionally biased region" description="Basic residues" evidence="2">
    <location>
        <begin position="281"/>
        <end position="311"/>
    </location>
</feature>
<comment type="catalytic activity">
    <reaction evidence="1">
        <text>adenylyl-molybdopterin + molybdate = Mo-molybdopterin + AMP + H(+)</text>
        <dbReference type="Rhea" id="RHEA:35047"/>
        <dbReference type="ChEBI" id="CHEBI:15378"/>
        <dbReference type="ChEBI" id="CHEBI:36264"/>
        <dbReference type="ChEBI" id="CHEBI:62727"/>
        <dbReference type="ChEBI" id="CHEBI:71302"/>
        <dbReference type="ChEBI" id="CHEBI:456215"/>
    </reaction>
</comment>
<proteinExistence type="inferred from homology"/>
<dbReference type="Pfam" id="PF00994">
    <property type="entry name" value="MoCF_biosynth"/>
    <property type="match status" value="1"/>
</dbReference>
<dbReference type="SUPFAM" id="SSF53218">
    <property type="entry name" value="Molybdenum cofactor biosynthesis proteins"/>
    <property type="match status" value="1"/>
</dbReference>
<comment type="similarity">
    <text evidence="1">Belongs to the MoeA family.</text>
</comment>
<dbReference type="InterPro" id="IPR036688">
    <property type="entry name" value="MoeA_C_domain_IV_sf"/>
</dbReference>
<dbReference type="PANTHER" id="PTHR10192:SF5">
    <property type="entry name" value="GEPHYRIN"/>
    <property type="match status" value="1"/>
</dbReference>
<feature type="compositionally biased region" description="Low complexity" evidence="2">
    <location>
        <begin position="270"/>
        <end position="280"/>
    </location>
</feature>
<keyword evidence="1" id="KW-0460">Magnesium</keyword>
<feature type="domain" description="MoaB/Mog" evidence="3">
    <location>
        <begin position="10"/>
        <end position="165"/>
    </location>
</feature>
<keyword evidence="5" id="KW-1185">Reference proteome</keyword>
<keyword evidence="1" id="KW-0808">Transferase</keyword>
<dbReference type="Pfam" id="PF03454">
    <property type="entry name" value="MoeA_C"/>
    <property type="match status" value="1"/>
</dbReference>
<dbReference type="InterPro" id="IPR036425">
    <property type="entry name" value="MoaB/Mog-like_dom_sf"/>
</dbReference>
<feature type="non-terminal residue" evidence="4">
    <location>
        <position position="1"/>
    </location>
</feature>
<dbReference type="SUPFAM" id="SSF63867">
    <property type="entry name" value="MoeA C-terminal domain-like"/>
    <property type="match status" value="1"/>
</dbReference>
<evidence type="ECO:0000256" key="1">
    <source>
        <dbReference type="RuleBase" id="RU365090"/>
    </source>
</evidence>
<dbReference type="Gene3D" id="2.40.340.10">
    <property type="entry name" value="MoeA, C-terminal, domain IV"/>
    <property type="match status" value="1"/>
</dbReference>
<name>A0ABN9URV8_9DINO</name>
<dbReference type="Gene3D" id="3.40.980.10">
    <property type="entry name" value="MoaB/Mog-like domain"/>
    <property type="match status" value="1"/>
</dbReference>
<keyword evidence="1" id="KW-0500">Molybdenum</keyword>